<proteinExistence type="predicted"/>
<sequence>MASTGISHIGTVKSKLTVRTMGMLVRKYVIDPKFHPRLSEATDAIIDPPGGFVGVYQVFFKSGLRLPAFDFLETVFGLLWSAHRPNNP</sequence>
<accession>A0AAU9LXC0</accession>
<keyword evidence="2" id="KW-1185">Reference proteome</keyword>
<organism evidence="1 2">
    <name type="scientific">Lactuca virosa</name>
    <dbReference type="NCBI Taxonomy" id="75947"/>
    <lineage>
        <taxon>Eukaryota</taxon>
        <taxon>Viridiplantae</taxon>
        <taxon>Streptophyta</taxon>
        <taxon>Embryophyta</taxon>
        <taxon>Tracheophyta</taxon>
        <taxon>Spermatophyta</taxon>
        <taxon>Magnoliopsida</taxon>
        <taxon>eudicotyledons</taxon>
        <taxon>Gunneridae</taxon>
        <taxon>Pentapetalae</taxon>
        <taxon>asterids</taxon>
        <taxon>campanulids</taxon>
        <taxon>Asterales</taxon>
        <taxon>Asteraceae</taxon>
        <taxon>Cichorioideae</taxon>
        <taxon>Cichorieae</taxon>
        <taxon>Lactucinae</taxon>
        <taxon>Lactuca</taxon>
    </lineage>
</organism>
<protein>
    <submittedName>
        <fullName evidence="1">Uncharacterized protein</fullName>
    </submittedName>
</protein>
<evidence type="ECO:0000313" key="2">
    <source>
        <dbReference type="Proteomes" id="UP001157418"/>
    </source>
</evidence>
<dbReference type="EMBL" id="CAKMRJ010000113">
    <property type="protein sequence ID" value="CAH1417971.1"/>
    <property type="molecule type" value="Genomic_DNA"/>
</dbReference>
<dbReference type="Proteomes" id="UP001157418">
    <property type="component" value="Unassembled WGS sequence"/>
</dbReference>
<gene>
    <name evidence="1" type="ORF">LVIROSA_LOCUS5601</name>
</gene>
<evidence type="ECO:0000313" key="1">
    <source>
        <dbReference type="EMBL" id="CAH1417971.1"/>
    </source>
</evidence>
<dbReference type="AlphaFoldDB" id="A0AAU9LXC0"/>
<name>A0AAU9LXC0_9ASTR</name>
<comment type="caution">
    <text evidence="1">The sequence shown here is derived from an EMBL/GenBank/DDBJ whole genome shotgun (WGS) entry which is preliminary data.</text>
</comment>
<reference evidence="1 2" key="1">
    <citation type="submission" date="2022-01" db="EMBL/GenBank/DDBJ databases">
        <authorList>
            <person name="Xiong W."/>
            <person name="Schranz E."/>
        </authorList>
    </citation>
    <scope>NUCLEOTIDE SEQUENCE [LARGE SCALE GENOMIC DNA]</scope>
</reference>